<dbReference type="AlphaFoldDB" id="K9GXT5"/>
<organism evidence="4 5">
    <name type="scientific">Caenispirillum salinarum AK4</name>
    <dbReference type="NCBI Taxonomy" id="1238182"/>
    <lineage>
        <taxon>Bacteria</taxon>
        <taxon>Pseudomonadati</taxon>
        <taxon>Pseudomonadota</taxon>
        <taxon>Alphaproteobacteria</taxon>
        <taxon>Rhodospirillales</taxon>
        <taxon>Novispirillaceae</taxon>
        <taxon>Caenispirillum</taxon>
    </lineage>
</organism>
<dbReference type="Gene3D" id="2.40.37.20">
    <property type="entry name" value="D-serine dehydratase-like domain"/>
    <property type="match status" value="1"/>
</dbReference>
<evidence type="ECO:0000256" key="1">
    <source>
        <dbReference type="ARBA" id="ARBA00005323"/>
    </source>
</evidence>
<name>K9GXT5_9PROT</name>
<keyword evidence="5" id="KW-1185">Reference proteome</keyword>
<dbReference type="InterPro" id="IPR051466">
    <property type="entry name" value="D-amino_acid_metab_enzyme"/>
</dbReference>
<evidence type="ECO:0000313" key="4">
    <source>
        <dbReference type="EMBL" id="EKV29579.1"/>
    </source>
</evidence>
<dbReference type="GO" id="GO:0036088">
    <property type="term" value="P:D-serine catabolic process"/>
    <property type="evidence" value="ECO:0007669"/>
    <property type="project" value="TreeGrafter"/>
</dbReference>
<dbReference type="eggNOG" id="COG3616">
    <property type="taxonomic scope" value="Bacteria"/>
</dbReference>
<evidence type="ECO:0000259" key="3">
    <source>
        <dbReference type="SMART" id="SM01119"/>
    </source>
</evidence>
<comment type="similarity">
    <text evidence="1">Belongs to the DSD1 family.</text>
</comment>
<dbReference type="RefSeq" id="WP_009541060.1">
    <property type="nucleotide sequence ID" value="NZ_ANHY01000012.1"/>
</dbReference>
<dbReference type="PANTHER" id="PTHR28004">
    <property type="entry name" value="ZGC:162816-RELATED"/>
    <property type="match status" value="1"/>
</dbReference>
<reference evidence="4 5" key="1">
    <citation type="journal article" date="2013" name="Genome Announc.">
        <title>Draft Genome Sequence of an Alphaproteobacterium, Caenispirillum salinarum AK4(T), Isolated from a Solar Saltern.</title>
        <authorList>
            <person name="Khatri I."/>
            <person name="Singh A."/>
            <person name="Korpole S."/>
            <person name="Pinnaka A.K."/>
            <person name="Subramanian S."/>
        </authorList>
    </citation>
    <scope>NUCLEOTIDE SEQUENCE [LARGE SCALE GENOMIC DNA]</scope>
    <source>
        <strain evidence="4 5">AK4</strain>
    </source>
</reference>
<dbReference type="InterPro" id="IPR042208">
    <property type="entry name" value="D-ser_dehydrat-like_sf"/>
</dbReference>
<dbReference type="SMART" id="SM01119">
    <property type="entry name" value="D-ser_dehydrat"/>
    <property type="match status" value="1"/>
</dbReference>
<evidence type="ECO:0000313" key="5">
    <source>
        <dbReference type="Proteomes" id="UP000009881"/>
    </source>
</evidence>
<gene>
    <name evidence="4" type="ORF">C882_0401</name>
</gene>
<dbReference type="PATRIC" id="fig|1238182.3.peg.2616"/>
<evidence type="ECO:0000256" key="2">
    <source>
        <dbReference type="ARBA" id="ARBA00023239"/>
    </source>
</evidence>
<protein>
    <submittedName>
        <fullName evidence="4">Metal activated pyridoxal enzyme</fullName>
    </submittedName>
</protein>
<feature type="domain" description="D-serine dehydratase-like" evidence="3">
    <location>
        <begin position="256"/>
        <end position="361"/>
    </location>
</feature>
<dbReference type="Pfam" id="PF01168">
    <property type="entry name" value="Ala_racemase_N"/>
    <property type="match status" value="1"/>
</dbReference>
<accession>K9GXT5</accession>
<keyword evidence="2" id="KW-0456">Lyase</keyword>
<dbReference type="Proteomes" id="UP000009881">
    <property type="component" value="Unassembled WGS sequence"/>
</dbReference>
<dbReference type="InterPro" id="IPR026956">
    <property type="entry name" value="D-ser_dehydrat-like_dom"/>
</dbReference>
<dbReference type="GO" id="GO:0008721">
    <property type="term" value="F:D-serine ammonia-lyase activity"/>
    <property type="evidence" value="ECO:0007669"/>
    <property type="project" value="TreeGrafter"/>
</dbReference>
<comment type="caution">
    <text evidence="4">The sequence shown here is derived from an EMBL/GenBank/DDBJ whole genome shotgun (WGS) entry which is preliminary data.</text>
</comment>
<dbReference type="Pfam" id="PF14031">
    <property type="entry name" value="D-ser_dehydrat"/>
    <property type="match status" value="1"/>
</dbReference>
<dbReference type="SUPFAM" id="SSF51419">
    <property type="entry name" value="PLP-binding barrel"/>
    <property type="match status" value="1"/>
</dbReference>
<dbReference type="PANTHER" id="PTHR28004:SF2">
    <property type="entry name" value="D-SERINE DEHYDRATASE"/>
    <property type="match status" value="1"/>
</dbReference>
<dbReference type="InterPro" id="IPR001608">
    <property type="entry name" value="Ala_racemase_N"/>
</dbReference>
<dbReference type="Gene3D" id="3.20.20.10">
    <property type="entry name" value="Alanine racemase"/>
    <property type="match status" value="1"/>
</dbReference>
<dbReference type="STRING" id="1238182.C882_0401"/>
<dbReference type="EMBL" id="ANHY01000012">
    <property type="protein sequence ID" value="EKV29579.1"/>
    <property type="molecule type" value="Genomic_DNA"/>
</dbReference>
<dbReference type="InterPro" id="IPR029066">
    <property type="entry name" value="PLP-binding_barrel"/>
</dbReference>
<sequence length="375" mass="39480">MVRPADLPTPSLLLDLPVLCANLAAMNGRMAAAGVTLRPHLKTAKCPEVAMLATEGQAGGITVSTVAEARGFAGHGFKDILYAVGAVPGKIEGLAPLVEKGARITLITDNVPMAEAVSARAAELGVTFDMLVEIDVGGHRAGVLPDGADLLPVARVIHEGPGTRLAGVMAHAGQSYHCRGTFEIRSVAWAEREGLVHAADRLREAGLPCPVVSGGSTPTAMLGEDFSGLTEMRPGVYMFMDVHQLMLGVCKAGDLALSVLASVIGHNRHSGHLLLDAGALALSKDVSAQELKPEVGYGVVCDLSGRPLPNLFVSDMAQEHGLCTVHDESLWDRLPIGAKVRIMPNHACMTAACFDAYHVLDKGEVVDKWKRFGGW</sequence>
<dbReference type="OrthoDB" id="9772497at2"/>
<proteinExistence type="inferred from homology"/>